<feature type="region of interest" description="Disordered" evidence="1">
    <location>
        <begin position="294"/>
        <end position="316"/>
    </location>
</feature>
<dbReference type="AlphaFoldDB" id="A0A1G6SI37"/>
<name>A0A1G6SI37_9ACTN</name>
<accession>A0A1G6SI37</accession>
<protein>
    <submittedName>
        <fullName evidence="2">Uncharacterized protein</fullName>
    </submittedName>
</protein>
<dbReference type="PROSITE" id="PS51257">
    <property type="entry name" value="PROKAR_LIPOPROTEIN"/>
    <property type="match status" value="1"/>
</dbReference>
<proteinExistence type="predicted"/>
<dbReference type="RefSeq" id="WP_091029002.1">
    <property type="nucleotide sequence ID" value="NZ_FNAD01000002.1"/>
</dbReference>
<evidence type="ECO:0000313" key="3">
    <source>
        <dbReference type="Proteomes" id="UP000198949"/>
    </source>
</evidence>
<keyword evidence="3" id="KW-1185">Reference proteome</keyword>
<gene>
    <name evidence="2" type="ORF">SAMN05216270_102113</name>
</gene>
<organism evidence="2 3">
    <name type="scientific">Glycomyces harbinensis</name>
    <dbReference type="NCBI Taxonomy" id="58114"/>
    <lineage>
        <taxon>Bacteria</taxon>
        <taxon>Bacillati</taxon>
        <taxon>Actinomycetota</taxon>
        <taxon>Actinomycetes</taxon>
        <taxon>Glycomycetales</taxon>
        <taxon>Glycomycetaceae</taxon>
        <taxon>Glycomyces</taxon>
    </lineage>
</organism>
<dbReference type="Proteomes" id="UP000198949">
    <property type="component" value="Unassembled WGS sequence"/>
</dbReference>
<sequence length="388" mass="44023">MLRIGIAALSVLVLTAGCSWFEGEEEDLDFGAYEGRLTDMYNETVRLNLELDEAETRLLEDCMEAQGFTVHDPARFPQTPMTAQESFLGEAPYEWFMVPMEQAERGGYWHWGGLDGAEDIEDQELYAEYQAWQFAMMAEMMGEEEAAAFQSDDTTLDEFYYLPEEDQYAWYVAYGGDTWATYQYPELGGPGRKTDASGEDVSTNPPPEGCLLDMIEAVYGELRSEPNEEEGWNDWISRPAPPNGDWEALDERYAERTAEAEGDLLDCLADRGRAGWEFRDENLAVVEYLMAAGEDNSPNPEDTAVTGPWPEVPDDVPDLADVEGWIEFERDLAVDITECGEESGFREAADRAWEQARLRYYLDIEDDTYAWQEEMRGYLAKAQELIGG</sequence>
<dbReference type="OrthoDB" id="5175505at2"/>
<evidence type="ECO:0000313" key="2">
    <source>
        <dbReference type="EMBL" id="SDD16508.1"/>
    </source>
</evidence>
<evidence type="ECO:0000256" key="1">
    <source>
        <dbReference type="SAM" id="MobiDB-lite"/>
    </source>
</evidence>
<dbReference type="EMBL" id="FNAD01000002">
    <property type="protein sequence ID" value="SDD16508.1"/>
    <property type="molecule type" value="Genomic_DNA"/>
</dbReference>
<reference evidence="3" key="1">
    <citation type="submission" date="2016-10" db="EMBL/GenBank/DDBJ databases">
        <authorList>
            <person name="Varghese N."/>
            <person name="Submissions S."/>
        </authorList>
    </citation>
    <scope>NUCLEOTIDE SEQUENCE [LARGE SCALE GENOMIC DNA]</scope>
    <source>
        <strain evidence="3">CGMCC 4.3516</strain>
    </source>
</reference>